<keyword evidence="2" id="KW-0349">Heme</keyword>
<evidence type="ECO:0000256" key="5">
    <source>
        <dbReference type="ARBA" id="ARBA00022989"/>
    </source>
</evidence>
<evidence type="ECO:0000256" key="3">
    <source>
        <dbReference type="ARBA" id="ARBA00022692"/>
    </source>
</evidence>
<protein>
    <submittedName>
        <fullName evidence="9">Succinate dehydrogenase</fullName>
    </submittedName>
</protein>
<keyword evidence="5 8" id="KW-1133">Transmembrane helix</keyword>
<comment type="caution">
    <text evidence="9">The sequence shown here is derived from an EMBL/GenBank/DDBJ whole genome shotgun (WGS) entry which is preliminary data.</text>
</comment>
<dbReference type="OrthoDB" id="9788081at2"/>
<dbReference type="SUPFAM" id="SSF81343">
    <property type="entry name" value="Fumarate reductase respiratory complex transmembrane subunits"/>
    <property type="match status" value="1"/>
</dbReference>
<dbReference type="InterPro" id="IPR011138">
    <property type="entry name" value="Cytochrome_b-558"/>
</dbReference>
<keyword evidence="6" id="KW-0408">Iron</keyword>
<organism evidence="9 10">
    <name type="scientific">Cryobacterium melibiosiphilum</name>
    <dbReference type="NCBI Taxonomy" id="995039"/>
    <lineage>
        <taxon>Bacteria</taxon>
        <taxon>Bacillati</taxon>
        <taxon>Actinomycetota</taxon>
        <taxon>Actinomycetes</taxon>
        <taxon>Micrococcales</taxon>
        <taxon>Microbacteriaceae</taxon>
        <taxon>Cryobacterium</taxon>
    </lineage>
</organism>
<evidence type="ECO:0000313" key="10">
    <source>
        <dbReference type="Proteomes" id="UP000272015"/>
    </source>
</evidence>
<evidence type="ECO:0000256" key="4">
    <source>
        <dbReference type="ARBA" id="ARBA00022723"/>
    </source>
</evidence>
<evidence type="ECO:0000256" key="2">
    <source>
        <dbReference type="ARBA" id="ARBA00022617"/>
    </source>
</evidence>
<dbReference type="EMBL" id="QZVS01000095">
    <property type="protein sequence ID" value="RJT85733.1"/>
    <property type="molecule type" value="Genomic_DNA"/>
</dbReference>
<name>A0A3A5MF66_9MICO</name>
<feature type="transmembrane region" description="Helical" evidence="8">
    <location>
        <begin position="21"/>
        <end position="45"/>
    </location>
</feature>
<keyword evidence="3 8" id="KW-0812">Transmembrane</keyword>
<feature type="transmembrane region" description="Helical" evidence="8">
    <location>
        <begin position="216"/>
        <end position="245"/>
    </location>
</feature>
<keyword evidence="7 8" id="KW-0472">Membrane</keyword>
<dbReference type="Pfam" id="PF01127">
    <property type="entry name" value="Sdh_cyt"/>
    <property type="match status" value="1"/>
</dbReference>
<feature type="transmembrane region" description="Helical" evidence="8">
    <location>
        <begin position="82"/>
        <end position="103"/>
    </location>
</feature>
<dbReference type="NCBIfam" id="TIGR02046">
    <property type="entry name" value="sdhC_b558_fam"/>
    <property type="match status" value="1"/>
</dbReference>
<dbReference type="GO" id="GO:0016020">
    <property type="term" value="C:membrane"/>
    <property type="evidence" value="ECO:0007669"/>
    <property type="project" value="InterPro"/>
</dbReference>
<sequence>MSTKTTEIRPGGRSTSARRHPLLSTFWCKIVMAVTGLIFSAFVLVHMFGNLKVYQGAEHFNAYAAWLRAAFEPVLPHEGLLWVLRLVLLASLTGHVVCAAILWRRARLARGPFRRRHLPLRSFTARTMPVTGLVLLFFVVFHVLDLTTGTSPAASDSFAAATTDSSHAYENLIASFQRPEVGVFYALAMIVLALHVAHGIWTAAHDLGATGRRLRATLVAASGVIALVILIGNISIPILVLLGVLQ</sequence>
<dbReference type="RefSeq" id="WP_119976273.1">
    <property type="nucleotide sequence ID" value="NZ_JBHSQA010000009.1"/>
</dbReference>
<feature type="transmembrane region" description="Helical" evidence="8">
    <location>
        <begin position="183"/>
        <end position="204"/>
    </location>
</feature>
<dbReference type="InterPro" id="IPR000701">
    <property type="entry name" value="SuccDH_FuR_B_TM-su"/>
</dbReference>
<reference evidence="9 10" key="1">
    <citation type="submission" date="2018-09" db="EMBL/GenBank/DDBJ databases">
        <title>Novel species of Cryobacterium.</title>
        <authorList>
            <person name="Liu Q."/>
            <person name="Xin Y.-H."/>
        </authorList>
    </citation>
    <scope>NUCLEOTIDE SEQUENCE [LARGE SCALE GENOMIC DNA]</scope>
    <source>
        <strain evidence="9 10">Hh39</strain>
    </source>
</reference>
<dbReference type="AlphaFoldDB" id="A0A3A5MF66"/>
<gene>
    <name evidence="9" type="ORF">D6T64_19205</name>
</gene>
<dbReference type="Gene3D" id="1.20.1300.10">
    <property type="entry name" value="Fumarate reductase/succinate dehydrogenase, transmembrane subunit"/>
    <property type="match status" value="1"/>
</dbReference>
<keyword evidence="10" id="KW-1185">Reference proteome</keyword>
<proteinExistence type="predicted"/>
<evidence type="ECO:0000256" key="1">
    <source>
        <dbReference type="ARBA" id="ARBA00004370"/>
    </source>
</evidence>
<keyword evidence="4" id="KW-0479">Metal-binding</keyword>
<feature type="transmembrane region" description="Helical" evidence="8">
    <location>
        <begin position="123"/>
        <end position="144"/>
    </location>
</feature>
<evidence type="ECO:0000256" key="7">
    <source>
        <dbReference type="ARBA" id="ARBA00023136"/>
    </source>
</evidence>
<evidence type="ECO:0000256" key="6">
    <source>
        <dbReference type="ARBA" id="ARBA00023004"/>
    </source>
</evidence>
<comment type="subcellular location">
    <subcellularLocation>
        <location evidence="1">Membrane</location>
    </subcellularLocation>
</comment>
<dbReference type="Proteomes" id="UP000272015">
    <property type="component" value="Unassembled WGS sequence"/>
</dbReference>
<accession>A0A3A5MF66</accession>
<dbReference type="InterPro" id="IPR034804">
    <property type="entry name" value="SQR/QFR_C/D"/>
</dbReference>
<evidence type="ECO:0000313" key="9">
    <source>
        <dbReference type="EMBL" id="RJT85733.1"/>
    </source>
</evidence>
<dbReference type="CDD" id="cd03498">
    <property type="entry name" value="SQR_TypeB_2_TM"/>
    <property type="match status" value="1"/>
</dbReference>
<evidence type="ECO:0000256" key="8">
    <source>
        <dbReference type="SAM" id="Phobius"/>
    </source>
</evidence>